<dbReference type="PANTHER" id="PTHR16631:SF14">
    <property type="entry name" value="FAMILY 17 GLUCOSIDASE SCW10-RELATED"/>
    <property type="match status" value="1"/>
</dbReference>
<dbReference type="GO" id="GO:0005576">
    <property type="term" value="C:extracellular region"/>
    <property type="evidence" value="ECO:0007669"/>
    <property type="project" value="TreeGrafter"/>
</dbReference>
<keyword evidence="7" id="KW-1185">Reference proteome</keyword>
<feature type="compositionally biased region" description="Pro residues" evidence="4">
    <location>
        <begin position="175"/>
        <end position="187"/>
    </location>
</feature>
<evidence type="ECO:0000313" key="6">
    <source>
        <dbReference type="EMBL" id="KAF2827295.1"/>
    </source>
</evidence>
<feature type="region of interest" description="Disordered" evidence="4">
    <location>
        <begin position="128"/>
        <end position="219"/>
    </location>
</feature>
<evidence type="ECO:0000256" key="2">
    <source>
        <dbReference type="ARBA" id="ARBA00008773"/>
    </source>
</evidence>
<feature type="chain" id="PRO_5025514298" evidence="5">
    <location>
        <begin position="22"/>
        <end position="467"/>
    </location>
</feature>
<dbReference type="GO" id="GO:0009986">
    <property type="term" value="C:cell surface"/>
    <property type="evidence" value="ECO:0007669"/>
    <property type="project" value="TreeGrafter"/>
</dbReference>
<organism evidence="6 7">
    <name type="scientific">Ophiobolus disseminans</name>
    <dbReference type="NCBI Taxonomy" id="1469910"/>
    <lineage>
        <taxon>Eukaryota</taxon>
        <taxon>Fungi</taxon>
        <taxon>Dikarya</taxon>
        <taxon>Ascomycota</taxon>
        <taxon>Pezizomycotina</taxon>
        <taxon>Dothideomycetes</taxon>
        <taxon>Pleosporomycetidae</taxon>
        <taxon>Pleosporales</taxon>
        <taxon>Pleosporineae</taxon>
        <taxon>Phaeosphaeriaceae</taxon>
        <taxon>Ophiobolus</taxon>
    </lineage>
</organism>
<dbReference type="EMBL" id="MU006224">
    <property type="protein sequence ID" value="KAF2827295.1"/>
    <property type="molecule type" value="Genomic_DNA"/>
</dbReference>
<sequence>MKSIVLASALAAGILVGTANSRPLINQRALVTEVVFVTETIENVVVYVDKKGAPYLTTTEAKTTSAHSVVVSTTSVTAQPTTVPSPAPQVASSPAAPVQPVASASSAMPSFEFAPSVSVNKNKAPAVASAPPYVAPSPSVHKAKPTTTTPPPSPTEKPASSPPAPAPQQFSSSPAPAPEQPGPPPPSATSDVPAKKADDSGVLPMGITYDPFKGSAQTSDCKSEAEFASDFEKMKDYKAVRLYGQGCNQIPWAVKAAVKQNQKLMAGVYMSNKGGGEDLGQVIRAWKSAIDRYGSGNWNIVALFSVENERVNDHDMTASDVVDAIKRARDQLRAAGYNGPVGAVETVPATVENPSICDASDVAMVNCHAFFDSDVIAENAGKFVRSEIDRVKQACNNKRVVVTESGWPHQGDPNGKAFPNPENQRLALESIRAEFSNDMFLHNAFDATWKSDFSASFNAERYWGIIQ</sequence>
<keyword evidence="3 6" id="KW-0378">Hydrolase</keyword>
<reference evidence="6" key="1">
    <citation type="journal article" date="2020" name="Stud. Mycol.">
        <title>101 Dothideomycetes genomes: a test case for predicting lifestyles and emergence of pathogens.</title>
        <authorList>
            <person name="Haridas S."/>
            <person name="Albert R."/>
            <person name="Binder M."/>
            <person name="Bloem J."/>
            <person name="Labutti K."/>
            <person name="Salamov A."/>
            <person name="Andreopoulos B."/>
            <person name="Baker S."/>
            <person name="Barry K."/>
            <person name="Bills G."/>
            <person name="Bluhm B."/>
            <person name="Cannon C."/>
            <person name="Castanera R."/>
            <person name="Culley D."/>
            <person name="Daum C."/>
            <person name="Ezra D."/>
            <person name="Gonzalez J."/>
            <person name="Henrissat B."/>
            <person name="Kuo A."/>
            <person name="Liang C."/>
            <person name="Lipzen A."/>
            <person name="Lutzoni F."/>
            <person name="Magnuson J."/>
            <person name="Mondo S."/>
            <person name="Nolan M."/>
            <person name="Ohm R."/>
            <person name="Pangilinan J."/>
            <person name="Park H.-J."/>
            <person name="Ramirez L."/>
            <person name="Alfaro M."/>
            <person name="Sun H."/>
            <person name="Tritt A."/>
            <person name="Yoshinaga Y."/>
            <person name="Zwiers L.-H."/>
            <person name="Turgeon B."/>
            <person name="Goodwin S."/>
            <person name="Spatafora J."/>
            <person name="Crous P."/>
            <person name="Grigoriev I."/>
        </authorList>
    </citation>
    <scope>NUCLEOTIDE SEQUENCE</scope>
    <source>
        <strain evidence="6">CBS 113818</strain>
    </source>
</reference>
<dbReference type="Proteomes" id="UP000799424">
    <property type="component" value="Unassembled WGS sequence"/>
</dbReference>
<dbReference type="Gene3D" id="3.20.20.80">
    <property type="entry name" value="Glycosidases"/>
    <property type="match status" value="1"/>
</dbReference>
<dbReference type="GO" id="GO:0042973">
    <property type="term" value="F:glucan endo-1,3-beta-D-glucosidase activity"/>
    <property type="evidence" value="ECO:0007669"/>
    <property type="project" value="TreeGrafter"/>
</dbReference>
<evidence type="ECO:0000256" key="4">
    <source>
        <dbReference type="SAM" id="MobiDB-lite"/>
    </source>
</evidence>
<evidence type="ECO:0000313" key="7">
    <source>
        <dbReference type="Proteomes" id="UP000799424"/>
    </source>
</evidence>
<dbReference type="InterPro" id="IPR050732">
    <property type="entry name" value="Beta-glucan_modifiers"/>
</dbReference>
<proteinExistence type="inferred from homology"/>
<dbReference type="InterPro" id="IPR017853">
    <property type="entry name" value="GH"/>
</dbReference>
<dbReference type="GO" id="GO:0009277">
    <property type="term" value="C:fungal-type cell wall"/>
    <property type="evidence" value="ECO:0007669"/>
    <property type="project" value="TreeGrafter"/>
</dbReference>
<dbReference type="GO" id="GO:0071555">
    <property type="term" value="P:cell wall organization"/>
    <property type="evidence" value="ECO:0007669"/>
    <property type="project" value="TreeGrafter"/>
</dbReference>
<keyword evidence="5" id="KW-0732">Signal</keyword>
<feature type="compositionally biased region" description="Low complexity" evidence="4">
    <location>
        <begin position="128"/>
        <end position="140"/>
    </location>
</feature>
<evidence type="ECO:0000256" key="1">
    <source>
        <dbReference type="ARBA" id="ARBA00004196"/>
    </source>
</evidence>
<dbReference type="PRINTS" id="PR01217">
    <property type="entry name" value="PRICHEXTENSN"/>
</dbReference>
<accession>A0A6A7A3Z8</accession>
<dbReference type="SUPFAM" id="SSF51445">
    <property type="entry name" value="(Trans)glycosidases"/>
    <property type="match status" value="1"/>
</dbReference>
<evidence type="ECO:0000256" key="3">
    <source>
        <dbReference type="ARBA" id="ARBA00022801"/>
    </source>
</evidence>
<feature type="compositionally biased region" description="Pro residues" evidence="4">
    <location>
        <begin position="148"/>
        <end position="166"/>
    </location>
</feature>
<feature type="signal peptide" evidence="5">
    <location>
        <begin position="1"/>
        <end position="21"/>
    </location>
</feature>
<gene>
    <name evidence="6" type="ORF">CC86DRAFT_369463</name>
</gene>
<dbReference type="AlphaFoldDB" id="A0A6A7A3Z8"/>
<comment type="similarity">
    <text evidence="2">Belongs to the glycosyl hydrolase 17 family.</text>
</comment>
<protein>
    <submittedName>
        <fullName evidence="6">Glycoside hydrolase</fullName>
    </submittedName>
</protein>
<comment type="subcellular location">
    <subcellularLocation>
        <location evidence="1">Cell envelope</location>
    </subcellularLocation>
</comment>
<name>A0A6A7A3Z8_9PLEO</name>
<dbReference type="OrthoDB" id="941679at2759"/>
<dbReference type="PANTHER" id="PTHR16631">
    <property type="entry name" value="GLUCAN 1,3-BETA-GLUCOSIDASE"/>
    <property type="match status" value="1"/>
</dbReference>
<evidence type="ECO:0000256" key="5">
    <source>
        <dbReference type="SAM" id="SignalP"/>
    </source>
</evidence>